<dbReference type="Ensembl" id="ENSAPET00000011475.1">
    <property type="protein sequence ID" value="ENSAPEP00000011171.1"/>
    <property type="gene ID" value="ENSAPEG00000007992.1"/>
</dbReference>
<reference evidence="1" key="3">
    <citation type="submission" date="2025-09" db="UniProtKB">
        <authorList>
            <consortium name="Ensembl"/>
        </authorList>
    </citation>
    <scope>IDENTIFICATION</scope>
</reference>
<accession>A0A3P8SGA7</accession>
<dbReference type="Proteomes" id="UP000265080">
    <property type="component" value="Chromosome 11"/>
</dbReference>
<dbReference type="AlphaFoldDB" id="A0A3P8SGA7"/>
<protein>
    <submittedName>
        <fullName evidence="1">Uncharacterized protein</fullName>
    </submittedName>
</protein>
<sequence>MMFSKGLHSAVKPDVLLKHSLWSDETMIYLFGLNEIQHVCVLTVKHRGGSAKGMTFIEDTLNVLLKRTTTCSGVKYLRKTKLINQLAQG</sequence>
<name>A0A3P8SGA7_AMPPE</name>
<evidence type="ECO:0000313" key="1">
    <source>
        <dbReference type="Ensembl" id="ENSAPEP00000011171.1"/>
    </source>
</evidence>
<reference evidence="1" key="2">
    <citation type="submission" date="2025-08" db="UniProtKB">
        <authorList>
            <consortium name="Ensembl"/>
        </authorList>
    </citation>
    <scope>IDENTIFICATION</scope>
</reference>
<proteinExistence type="predicted"/>
<organism evidence="1 2">
    <name type="scientific">Amphiprion percula</name>
    <name type="common">Orange clownfish</name>
    <name type="synonym">Lutjanus percula</name>
    <dbReference type="NCBI Taxonomy" id="161767"/>
    <lineage>
        <taxon>Eukaryota</taxon>
        <taxon>Metazoa</taxon>
        <taxon>Chordata</taxon>
        <taxon>Craniata</taxon>
        <taxon>Vertebrata</taxon>
        <taxon>Euteleostomi</taxon>
        <taxon>Actinopterygii</taxon>
        <taxon>Neopterygii</taxon>
        <taxon>Teleostei</taxon>
        <taxon>Neoteleostei</taxon>
        <taxon>Acanthomorphata</taxon>
        <taxon>Ovalentaria</taxon>
        <taxon>Pomacentridae</taxon>
        <taxon>Amphiprion</taxon>
    </lineage>
</organism>
<keyword evidence="2" id="KW-1185">Reference proteome</keyword>
<reference evidence="1 2" key="1">
    <citation type="submission" date="2018-03" db="EMBL/GenBank/DDBJ databases">
        <title>Finding Nemo's genes: A chromosome-scale reference assembly of the genome of the orange clownfish Amphiprion percula.</title>
        <authorList>
            <person name="Lehmann R."/>
        </authorList>
    </citation>
    <scope>NUCLEOTIDE SEQUENCE</scope>
</reference>
<evidence type="ECO:0000313" key="2">
    <source>
        <dbReference type="Proteomes" id="UP000265080"/>
    </source>
</evidence>